<evidence type="ECO:0000259" key="1">
    <source>
        <dbReference type="Pfam" id="PF13472"/>
    </source>
</evidence>
<dbReference type="PANTHER" id="PTHR37834">
    <property type="entry name" value="GDSL-LIKE LIPASE/ACYLHYDROLASE DOMAIN PROTEIN (AFU_ORTHOLOGUE AFUA_2G00620)"/>
    <property type="match status" value="1"/>
</dbReference>
<gene>
    <name evidence="2" type="ORF">SAMN05444276_103158</name>
</gene>
<reference evidence="3" key="1">
    <citation type="submission" date="2016-10" db="EMBL/GenBank/DDBJ databases">
        <authorList>
            <person name="Varghese N."/>
            <person name="Submissions S."/>
        </authorList>
    </citation>
    <scope>NUCLEOTIDE SEQUENCE [LARGE SCALE GENOMIC DNA]</scope>
    <source>
        <strain evidence="3">DSM 29303</strain>
    </source>
</reference>
<dbReference type="Proteomes" id="UP000182944">
    <property type="component" value="Unassembled WGS sequence"/>
</dbReference>
<protein>
    <submittedName>
        <fullName evidence="2">GDSL-like Lipase/Acylhydrolase family protein</fullName>
    </submittedName>
</protein>
<dbReference type="SUPFAM" id="SSF52266">
    <property type="entry name" value="SGNH hydrolase"/>
    <property type="match status" value="1"/>
</dbReference>
<dbReference type="InterPro" id="IPR013830">
    <property type="entry name" value="SGNH_hydro"/>
</dbReference>
<dbReference type="RefSeq" id="WP_052176667.1">
    <property type="nucleotide sequence ID" value="NZ_FNNA01000003.1"/>
</dbReference>
<name>A0A1H2ZQB4_9RHOB</name>
<dbReference type="InterPro" id="IPR036514">
    <property type="entry name" value="SGNH_hydro_sf"/>
</dbReference>
<keyword evidence="3" id="KW-1185">Reference proteome</keyword>
<organism evidence="2 3">
    <name type="scientific">Paracoccus sanguinis</name>
    <dbReference type="NCBI Taxonomy" id="1545044"/>
    <lineage>
        <taxon>Bacteria</taxon>
        <taxon>Pseudomonadati</taxon>
        <taxon>Pseudomonadota</taxon>
        <taxon>Alphaproteobacteria</taxon>
        <taxon>Rhodobacterales</taxon>
        <taxon>Paracoccaceae</taxon>
        <taxon>Paracoccus</taxon>
    </lineage>
</organism>
<evidence type="ECO:0000313" key="2">
    <source>
        <dbReference type="EMBL" id="SDX18929.1"/>
    </source>
</evidence>
<keyword evidence="2" id="KW-0378">Hydrolase</keyword>
<dbReference type="STRING" id="1545044.SAMN05444276_103158"/>
<dbReference type="InterPro" id="IPR052762">
    <property type="entry name" value="PCW_deacetylase/CE"/>
</dbReference>
<dbReference type="GO" id="GO:0016788">
    <property type="term" value="F:hydrolase activity, acting on ester bonds"/>
    <property type="evidence" value="ECO:0007669"/>
    <property type="project" value="UniProtKB-ARBA"/>
</dbReference>
<proteinExistence type="predicted"/>
<dbReference type="EMBL" id="FNNA01000003">
    <property type="protein sequence ID" value="SDX18929.1"/>
    <property type="molecule type" value="Genomic_DNA"/>
</dbReference>
<evidence type="ECO:0000313" key="3">
    <source>
        <dbReference type="Proteomes" id="UP000182944"/>
    </source>
</evidence>
<sequence length="379" mass="39226">MAVLTPSRDRRAAVPWTRRGIAVLLAIGGAGALAPRLLAEGLALSTGPARVAPIQPDPTEVPLPLTRWGSPPAPAGARPWPGLDLRGRFAGDRVTVTLPAGEGVFRLTLGTVTATLDATAPGRWQIDGLGPGPHDLRLVSLGESGLAPEALPRFAVPPGAALVAPAPGRWIEVIGDSDSTGFGARHEGRDCDPAELRAATDSTLAWPARVAAALGAGLRLRAQSGIGLVRNYANDPAPTMPARFAADTAPPGDEAAAAILIALGSNDFSDDAPQPGERWPDRAALASDFAAAMERLLADLRAAQPGARIVLVAWPNYGRPLRRALVRAREARLAAGETALDLIDLPRMSLGACLWHPTEAEHAAAAAAVLDHLAAVGIR</sequence>
<dbReference type="AlphaFoldDB" id="A0A1H2ZQB4"/>
<dbReference type="OrthoDB" id="9801375at2"/>
<feature type="domain" description="SGNH hydrolase-type esterase" evidence="1">
    <location>
        <begin position="173"/>
        <end position="334"/>
    </location>
</feature>
<dbReference type="Pfam" id="PF13472">
    <property type="entry name" value="Lipase_GDSL_2"/>
    <property type="match status" value="1"/>
</dbReference>
<dbReference type="PANTHER" id="PTHR37834:SF2">
    <property type="entry name" value="ESTERASE, SGNH HYDROLASE-TYPE"/>
    <property type="match status" value="1"/>
</dbReference>
<dbReference type="Gene3D" id="3.40.50.1110">
    <property type="entry name" value="SGNH hydrolase"/>
    <property type="match status" value="1"/>
</dbReference>
<accession>A0A1H2ZQB4</accession>